<dbReference type="NCBIfam" id="TIGR00450">
    <property type="entry name" value="mnmE_trmE_thdF"/>
    <property type="match status" value="1"/>
</dbReference>
<feature type="binding site" evidence="6">
    <location>
        <position position="21"/>
    </location>
    <ligand>
        <name>(6S)-5-formyl-5,6,7,8-tetrahydrofolate</name>
        <dbReference type="ChEBI" id="CHEBI:57457"/>
    </ligand>
</feature>
<dbReference type="InterPro" id="IPR025867">
    <property type="entry name" value="MnmE_helical"/>
</dbReference>
<evidence type="ECO:0000256" key="7">
    <source>
        <dbReference type="RuleBase" id="RU003313"/>
    </source>
</evidence>
<keyword evidence="10" id="KW-1185">Reference proteome</keyword>
<dbReference type="EC" id="3.6.-.-" evidence="6"/>
<evidence type="ECO:0000256" key="5">
    <source>
        <dbReference type="ARBA" id="ARBA00023134"/>
    </source>
</evidence>
<dbReference type="GO" id="GO:0003924">
    <property type="term" value="F:GTPase activity"/>
    <property type="evidence" value="ECO:0007669"/>
    <property type="project" value="UniProtKB-UniRule"/>
</dbReference>
<evidence type="ECO:0000256" key="6">
    <source>
        <dbReference type="HAMAP-Rule" id="MF_00379"/>
    </source>
</evidence>
<dbReference type="GO" id="GO:0002098">
    <property type="term" value="P:tRNA wobble uridine modification"/>
    <property type="evidence" value="ECO:0007669"/>
    <property type="project" value="TreeGrafter"/>
</dbReference>
<feature type="binding site" evidence="6">
    <location>
        <position position="461"/>
    </location>
    <ligand>
        <name>(6S)-5-formyl-5,6,7,8-tetrahydrofolate</name>
        <dbReference type="ChEBI" id="CHEBI:57457"/>
    </ligand>
</feature>
<dbReference type="PANTHER" id="PTHR42714">
    <property type="entry name" value="TRNA MODIFICATION GTPASE GTPBP3"/>
    <property type="match status" value="1"/>
</dbReference>
<dbReference type="Gene3D" id="1.20.120.430">
    <property type="entry name" value="tRNA modification GTPase MnmE domain 2"/>
    <property type="match status" value="1"/>
</dbReference>
<feature type="binding site" evidence="6">
    <location>
        <position position="230"/>
    </location>
    <ligand>
        <name>K(+)</name>
        <dbReference type="ChEBI" id="CHEBI:29103"/>
    </ligand>
</feature>
<dbReference type="Pfam" id="PF01926">
    <property type="entry name" value="MMR_HSR1"/>
    <property type="match status" value="1"/>
</dbReference>
<evidence type="ECO:0000313" key="10">
    <source>
        <dbReference type="Proteomes" id="UP000620327"/>
    </source>
</evidence>
<dbReference type="InterPro" id="IPR027368">
    <property type="entry name" value="MnmE_dom2"/>
</dbReference>
<name>A0A923MHQ0_9FIRM</name>
<feature type="binding site" evidence="6">
    <location>
        <position position="234"/>
    </location>
    <ligand>
        <name>Mg(2+)</name>
        <dbReference type="ChEBI" id="CHEBI:18420"/>
    </ligand>
</feature>
<comment type="subunit">
    <text evidence="6">Homodimer. Heterotetramer of two MnmE and two MnmG subunits.</text>
</comment>
<dbReference type="GO" id="GO:0005829">
    <property type="term" value="C:cytosol"/>
    <property type="evidence" value="ECO:0007669"/>
    <property type="project" value="TreeGrafter"/>
</dbReference>
<dbReference type="GO" id="GO:0046872">
    <property type="term" value="F:metal ion binding"/>
    <property type="evidence" value="ECO:0007669"/>
    <property type="project" value="UniProtKB-KW"/>
</dbReference>
<dbReference type="CDD" id="cd04164">
    <property type="entry name" value="trmE"/>
    <property type="match status" value="1"/>
</dbReference>
<comment type="caution">
    <text evidence="6">Lacks conserved residue(s) required for the propagation of feature annotation.</text>
</comment>
<feature type="binding site" evidence="6">
    <location>
        <position position="254"/>
    </location>
    <ligand>
        <name>K(+)</name>
        <dbReference type="ChEBI" id="CHEBI:29103"/>
    </ligand>
</feature>
<dbReference type="EMBL" id="JACOQI010000004">
    <property type="protein sequence ID" value="MBC5769886.1"/>
    <property type="molecule type" value="Genomic_DNA"/>
</dbReference>
<dbReference type="Pfam" id="PF12631">
    <property type="entry name" value="MnmE_helical"/>
    <property type="match status" value="1"/>
</dbReference>
<dbReference type="GO" id="GO:0030488">
    <property type="term" value="P:tRNA methylation"/>
    <property type="evidence" value="ECO:0007669"/>
    <property type="project" value="TreeGrafter"/>
</dbReference>
<feature type="binding site" evidence="6">
    <location>
        <position position="255"/>
    </location>
    <ligand>
        <name>Mg(2+)</name>
        <dbReference type="ChEBI" id="CHEBI:18420"/>
    </ligand>
</feature>
<dbReference type="RefSeq" id="WP_187014235.1">
    <property type="nucleotide sequence ID" value="NZ_JACOQI010000004.1"/>
</dbReference>
<keyword evidence="3 6" id="KW-0547">Nucleotide-binding</keyword>
<accession>A0A923MHQ0</accession>
<comment type="cofactor">
    <cofactor evidence="6">
        <name>K(+)</name>
        <dbReference type="ChEBI" id="CHEBI:29103"/>
    </cofactor>
    <text evidence="6">Binds 1 potassium ion per subunit.</text>
</comment>
<keyword evidence="6" id="KW-0378">Hydrolase</keyword>
<reference evidence="9" key="1">
    <citation type="submission" date="2020-08" db="EMBL/GenBank/DDBJ databases">
        <title>Genome public.</title>
        <authorList>
            <person name="Liu C."/>
            <person name="Sun Q."/>
        </authorList>
    </citation>
    <scope>NUCLEOTIDE SEQUENCE</scope>
    <source>
        <strain evidence="9">BX15</strain>
    </source>
</reference>
<evidence type="ECO:0000256" key="2">
    <source>
        <dbReference type="ARBA" id="ARBA00022694"/>
    </source>
</evidence>
<keyword evidence="5 6" id="KW-0342">GTP-binding</keyword>
<keyword evidence="4 6" id="KW-0630">Potassium</keyword>
<feature type="binding site" evidence="6">
    <location>
        <position position="251"/>
    </location>
    <ligand>
        <name>K(+)</name>
        <dbReference type="ChEBI" id="CHEBI:29103"/>
    </ligand>
</feature>
<feature type="binding site" evidence="6">
    <location>
        <begin position="249"/>
        <end position="255"/>
    </location>
    <ligand>
        <name>GTP</name>
        <dbReference type="ChEBI" id="CHEBI:37565"/>
    </ligand>
</feature>
<sequence>MSDLIAAIATGSTAAAIGIVRVSGTGCFAACDRVFRPRNGVPFAQQPSHKMVFGEMLDDSDAVIDQGLAVRFGGGHSYTGEDAAEFHCHGSPVVLHTLLSALFAAGARQAQAGEFTKRAFLNGKMDLTEAEAVIDLIDAQSAAAAKNAAAQLDGGLRRRLEPVQEALIDITSRFYAVVDYPDEDIEDIQPQQIRSSLQIAADTLSALLDTAQRGRVLKNGVRTAIVGLPNAGKSSLLNALAGYDRAIVTDIPGTTRDTVEETVTCGGTLLRLIDTAGIHDTADAVEQLGVERSRKAAETADLVIAVADGSQTPPAVDPDILALAAKAPHWILAVSKNDLNPAGKTVLPQLPEGLREPDSLVSFSSMAPGGLDALVDAVQSCFPAGTPADAGSLLTNTRQESAVRRSLEAVRRALSALDSGLTPDAVLTDAEEALESIGELTGRTAKEEIVGAVFSRFCVGK</sequence>
<evidence type="ECO:0000256" key="4">
    <source>
        <dbReference type="ARBA" id="ARBA00022958"/>
    </source>
</evidence>
<feature type="binding site" evidence="6">
    <location>
        <begin position="274"/>
        <end position="277"/>
    </location>
    <ligand>
        <name>GTP</name>
        <dbReference type="ChEBI" id="CHEBI:37565"/>
    </ligand>
</feature>
<organism evidence="9 10">
    <name type="scientific">Dysosmobacter segnis</name>
    <dbReference type="NCBI Taxonomy" id="2763042"/>
    <lineage>
        <taxon>Bacteria</taxon>
        <taxon>Bacillati</taxon>
        <taxon>Bacillota</taxon>
        <taxon>Clostridia</taxon>
        <taxon>Eubacteriales</taxon>
        <taxon>Oscillospiraceae</taxon>
        <taxon>Dysosmobacter</taxon>
    </lineage>
</organism>
<dbReference type="NCBIfam" id="TIGR00231">
    <property type="entry name" value="small_GTP"/>
    <property type="match status" value="1"/>
</dbReference>
<keyword evidence="6" id="KW-0460">Magnesium</keyword>
<dbReference type="InterPro" id="IPR031168">
    <property type="entry name" value="G_TrmE"/>
</dbReference>
<dbReference type="CDD" id="cd14858">
    <property type="entry name" value="TrmE_N"/>
    <property type="match status" value="1"/>
</dbReference>
<proteinExistence type="inferred from homology"/>
<comment type="subcellular location">
    <subcellularLocation>
        <location evidence="6">Cytoplasm</location>
    </subcellularLocation>
</comment>
<dbReference type="InterPro" id="IPR005225">
    <property type="entry name" value="Small_GTP-bd"/>
</dbReference>
<dbReference type="InterPro" id="IPR006073">
    <property type="entry name" value="GTP-bd"/>
</dbReference>
<gene>
    <name evidence="6 9" type="primary">mnmE</name>
    <name evidence="6" type="synonym">trmE</name>
    <name evidence="9" type="ORF">H8Z83_06035</name>
</gene>
<keyword evidence="2 6" id="KW-0819">tRNA processing</keyword>
<dbReference type="PANTHER" id="PTHR42714:SF2">
    <property type="entry name" value="TRNA MODIFICATION GTPASE GTPBP3, MITOCHONDRIAL"/>
    <property type="match status" value="1"/>
</dbReference>
<dbReference type="SUPFAM" id="SSF52540">
    <property type="entry name" value="P-loop containing nucleoside triphosphate hydrolases"/>
    <property type="match status" value="1"/>
</dbReference>
<evidence type="ECO:0000313" key="9">
    <source>
        <dbReference type="EMBL" id="MBC5769886.1"/>
    </source>
</evidence>
<evidence type="ECO:0000256" key="3">
    <source>
        <dbReference type="ARBA" id="ARBA00022741"/>
    </source>
</evidence>
<dbReference type="GO" id="GO:0005525">
    <property type="term" value="F:GTP binding"/>
    <property type="evidence" value="ECO:0007669"/>
    <property type="project" value="UniProtKB-UniRule"/>
</dbReference>
<dbReference type="Pfam" id="PF10396">
    <property type="entry name" value="TrmE_N"/>
    <property type="match status" value="1"/>
</dbReference>
<dbReference type="InterPro" id="IPR004520">
    <property type="entry name" value="GTPase_MnmE"/>
</dbReference>
<evidence type="ECO:0000259" key="8">
    <source>
        <dbReference type="PROSITE" id="PS51709"/>
    </source>
</evidence>
<protein>
    <recommendedName>
        <fullName evidence="6">tRNA modification GTPase MnmE</fullName>
        <ecNumber evidence="6">3.6.-.-</ecNumber>
    </recommendedName>
</protein>
<feature type="domain" description="TrmE-type G" evidence="8">
    <location>
        <begin position="220"/>
        <end position="383"/>
    </location>
</feature>
<feature type="binding site" evidence="6">
    <location>
        <position position="249"/>
    </location>
    <ligand>
        <name>K(+)</name>
        <dbReference type="ChEBI" id="CHEBI:29103"/>
    </ligand>
</feature>
<dbReference type="Gene3D" id="3.30.1360.120">
    <property type="entry name" value="Probable tRNA modification gtpase trme, domain 1"/>
    <property type="match status" value="1"/>
</dbReference>
<comment type="similarity">
    <text evidence="1 6 7">Belongs to the TRAFAC class TrmE-Era-EngA-EngB-Septin-like GTPase superfamily. TrmE GTPase family.</text>
</comment>
<feature type="binding site" evidence="6">
    <location>
        <position position="124"/>
    </location>
    <ligand>
        <name>(6S)-5-formyl-5,6,7,8-tetrahydrofolate</name>
        <dbReference type="ChEBI" id="CHEBI:57457"/>
    </ligand>
</feature>
<dbReference type="HAMAP" id="MF_00379">
    <property type="entry name" value="GTPase_MnmE"/>
    <property type="match status" value="1"/>
</dbReference>
<dbReference type="InterPro" id="IPR027266">
    <property type="entry name" value="TrmE/GcvT-like"/>
</dbReference>
<dbReference type="AlphaFoldDB" id="A0A923MHQ0"/>
<dbReference type="PROSITE" id="PS51709">
    <property type="entry name" value="G_TRME"/>
    <property type="match status" value="1"/>
</dbReference>
<keyword evidence="6" id="KW-0479">Metal-binding</keyword>
<dbReference type="InterPro" id="IPR018948">
    <property type="entry name" value="GTP-bd_TrmE_N"/>
</dbReference>
<feature type="binding site" evidence="6">
    <location>
        <begin position="230"/>
        <end position="235"/>
    </location>
    <ligand>
        <name>GTP</name>
        <dbReference type="ChEBI" id="CHEBI:37565"/>
    </ligand>
</feature>
<dbReference type="InterPro" id="IPR027417">
    <property type="entry name" value="P-loop_NTPase"/>
</dbReference>
<dbReference type="Gene3D" id="3.40.50.300">
    <property type="entry name" value="P-loop containing nucleotide triphosphate hydrolases"/>
    <property type="match status" value="1"/>
</dbReference>
<dbReference type="Proteomes" id="UP000620327">
    <property type="component" value="Unassembled WGS sequence"/>
</dbReference>
<comment type="function">
    <text evidence="6">Exhibits a very high intrinsic GTPase hydrolysis rate. Involved in the addition of a carboxymethylaminomethyl (cmnm) group at the wobble position (U34) of certain tRNAs, forming tRNA-cmnm(5)s(2)U34.</text>
</comment>
<comment type="caution">
    <text evidence="9">The sequence shown here is derived from an EMBL/GenBank/DDBJ whole genome shotgun (WGS) entry which is preliminary data.</text>
</comment>
<evidence type="ECO:0000256" key="1">
    <source>
        <dbReference type="ARBA" id="ARBA00011043"/>
    </source>
</evidence>
<keyword evidence="6" id="KW-0963">Cytoplasm</keyword>
<feature type="binding site" evidence="6">
    <location>
        <position position="85"/>
    </location>
    <ligand>
        <name>(6S)-5-formyl-5,6,7,8-tetrahydrofolate</name>
        <dbReference type="ChEBI" id="CHEBI:57457"/>
    </ligand>
</feature>